<dbReference type="RefSeq" id="WP_089318446.1">
    <property type="nucleotide sequence ID" value="NZ_FZOQ01000005.1"/>
</dbReference>
<dbReference type="CDD" id="cd00452">
    <property type="entry name" value="KDPG_aldolase"/>
    <property type="match status" value="1"/>
</dbReference>
<organism evidence="6 7">
    <name type="scientific">Pontibacter ummariensis</name>
    <dbReference type="NCBI Taxonomy" id="1610492"/>
    <lineage>
        <taxon>Bacteria</taxon>
        <taxon>Pseudomonadati</taxon>
        <taxon>Bacteroidota</taxon>
        <taxon>Cytophagia</taxon>
        <taxon>Cytophagales</taxon>
        <taxon>Hymenobacteraceae</taxon>
        <taxon>Pontibacter</taxon>
    </lineage>
</organism>
<keyword evidence="4" id="KW-0456">Lyase</keyword>
<evidence type="ECO:0000256" key="5">
    <source>
        <dbReference type="ARBA" id="ARBA00023277"/>
    </source>
</evidence>
<dbReference type="InterPro" id="IPR000887">
    <property type="entry name" value="Aldlse_KDPG_KHG"/>
</dbReference>
<dbReference type="Gene3D" id="3.20.20.70">
    <property type="entry name" value="Aldolase class I"/>
    <property type="match status" value="1"/>
</dbReference>
<evidence type="ECO:0000256" key="2">
    <source>
        <dbReference type="ARBA" id="ARBA00006906"/>
    </source>
</evidence>
<dbReference type="InterPro" id="IPR013785">
    <property type="entry name" value="Aldolase_TIM"/>
</dbReference>
<dbReference type="EMBL" id="FZOQ01000005">
    <property type="protein sequence ID" value="SNS33137.1"/>
    <property type="molecule type" value="Genomic_DNA"/>
</dbReference>
<comment type="pathway">
    <text evidence="1">Carbohydrate acid metabolism.</text>
</comment>
<keyword evidence="7" id="KW-1185">Reference proteome</keyword>
<evidence type="ECO:0000256" key="1">
    <source>
        <dbReference type="ARBA" id="ARBA00004761"/>
    </source>
</evidence>
<keyword evidence="5" id="KW-0119">Carbohydrate metabolism</keyword>
<evidence type="ECO:0000313" key="7">
    <source>
        <dbReference type="Proteomes" id="UP000198432"/>
    </source>
</evidence>
<dbReference type="OrthoDB" id="9802667at2"/>
<gene>
    <name evidence="6" type="ORF">SAMN06296052_10511</name>
</gene>
<name>A0A239DL35_9BACT</name>
<dbReference type="SUPFAM" id="SSF51569">
    <property type="entry name" value="Aldolase"/>
    <property type="match status" value="1"/>
</dbReference>
<comment type="similarity">
    <text evidence="2">Belongs to the KHG/KDPG aldolase family.</text>
</comment>
<protein>
    <submittedName>
        <fullName evidence="6">2-dehydro-3-deoxyphosphogluconate aldolase / (4S)-4-hydroxy-2-oxoglutarate aldolase</fullName>
    </submittedName>
</protein>
<accession>A0A239DL35</accession>
<sequence>MASDKKQVLDQILKTPAIPVYYNDDPKECIAVLKACYAGGIRVFEFTNRGAAALDNFKALKETALANFPDLKLGIGTIKDSSSAEAFIAAGADFIVSPIMDAEVASTVHQHELLWVPGCMTPTEIAQAEKAGASLVKLFPGNVLGTAFLGAIKALFPDLLFMPTGGVAPTEASIKEWFTAGVKAVGLGSKLFERDKASGEGHEWLSKRCAQMLEWAR</sequence>
<evidence type="ECO:0000256" key="3">
    <source>
        <dbReference type="ARBA" id="ARBA00011233"/>
    </source>
</evidence>
<dbReference type="Pfam" id="PF01081">
    <property type="entry name" value="Aldolase"/>
    <property type="match status" value="1"/>
</dbReference>
<evidence type="ECO:0000256" key="4">
    <source>
        <dbReference type="ARBA" id="ARBA00023239"/>
    </source>
</evidence>
<dbReference type="AlphaFoldDB" id="A0A239DL35"/>
<dbReference type="PANTHER" id="PTHR30246:SF1">
    <property type="entry name" value="2-DEHYDRO-3-DEOXY-6-PHOSPHOGALACTONATE ALDOLASE-RELATED"/>
    <property type="match status" value="1"/>
</dbReference>
<proteinExistence type="inferred from homology"/>
<dbReference type="GO" id="GO:0016829">
    <property type="term" value="F:lyase activity"/>
    <property type="evidence" value="ECO:0007669"/>
    <property type="project" value="UniProtKB-KW"/>
</dbReference>
<dbReference type="PANTHER" id="PTHR30246">
    <property type="entry name" value="2-KETO-3-DEOXY-6-PHOSPHOGLUCONATE ALDOLASE"/>
    <property type="match status" value="1"/>
</dbReference>
<dbReference type="Proteomes" id="UP000198432">
    <property type="component" value="Unassembled WGS sequence"/>
</dbReference>
<evidence type="ECO:0000313" key="6">
    <source>
        <dbReference type="EMBL" id="SNS33137.1"/>
    </source>
</evidence>
<reference evidence="7" key="1">
    <citation type="submission" date="2017-06" db="EMBL/GenBank/DDBJ databases">
        <authorList>
            <person name="Varghese N."/>
            <person name="Submissions S."/>
        </authorList>
    </citation>
    <scope>NUCLEOTIDE SEQUENCE [LARGE SCALE GENOMIC DNA]</scope>
    <source>
        <strain evidence="7">NKM1</strain>
    </source>
</reference>
<comment type="subunit">
    <text evidence="3">Homotrimer.</text>
</comment>